<gene>
    <name evidence="2" type="ORF">D5281_01800</name>
</gene>
<dbReference type="Gene3D" id="1.10.260.40">
    <property type="entry name" value="lambda repressor-like DNA-binding domains"/>
    <property type="match status" value="1"/>
</dbReference>
<evidence type="ECO:0000313" key="2">
    <source>
        <dbReference type="EMBL" id="NBJ91350.1"/>
    </source>
</evidence>
<feature type="domain" description="HTH cro/C1-type" evidence="1">
    <location>
        <begin position="17"/>
        <end position="76"/>
    </location>
</feature>
<protein>
    <submittedName>
        <fullName evidence="2">XRE family transcriptional regulator</fullName>
    </submittedName>
</protein>
<evidence type="ECO:0000259" key="1">
    <source>
        <dbReference type="PROSITE" id="PS50943"/>
    </source>
</evidence>
<dbReference type="InterPro" id="IPR010982">
    <property type="entry name" value="Lambda_DNA-bd_dom_sf"/>
</dbReference>
<keyword evidence="3" id="KW-1185">Reference proteome</keyword>
<name>A0A9X5BCK8_9FIRM</name>
<accession>A0A9X5BCK8</accession>
<dbReference type="EMBL" id="QZDT01000001">
    <property type="protein sequence ID" value="NBJ91350.1"/>
    <property type="molecule type" value="Genomic_DNA"/>
</dbReference>
<dbReference type="InterPro" id="IPR001387">
    <property type="entry name" value="Cro/C1-type_HTH"/>
</dbReference>
<dbReference type="Pfam" id="PF01381">
    <property type="entry name" value="HTH_3"/>
    <property type="match status" value="1"/>
</dbReference>
<sequence length="80" mass="9423">MKIYNYDGKKNLCGYKIREARIHKKMSQSELAAKMQTEGIILERDSISRIEIGTRFVTDYELMIFARVLKVNIEWLLTIP</sequence>
<dbReference type="RefSeq" id="WP_330584750.1">
    <property type="nucleotide sequence ID" value="NZ_QZDT01000001.1"/>
</dbReference>
<dbReference type="GO" id="GO:0003677">
    <property type="term" value="F:DNA binding"/>
    <property type="evidence" value="ECO:0007669"/>
    <property type="project" value="InterPro"/>
</dbReference>
<dbReference type="SUPFAM" id="SSF47413">
    <property type="entry name" value="lambda repressor-like DNA-binding domains"/>
    <property type="match status" value="1"/>
</dbReference>
<dbReference type="PROSITE" id="PS50943">
    <property type="entry name" value="HTH_CROC1"/>
    <property type="match status" value="1"/>
</dbReference>
<dbReference type="AlphaFoldDB" id="A0A9X5BCK8"/>
<dbReference type="CDD" id="cd00093">
    <property type="entry name" value="HTH_XRE"/>
    <property type="match status" value="1"/>
</dbReference>
<proteinExistence type="predicted"/>
<comment type="caution">
    <text evidence="2">The sequence shown here is derived from an EMBL/GenBank/DDBJ whole genome shotgun (WGS) entry which is preliminary data.</text>
</comment>
<evidence type="ECO:0000313" key="3">
    <source>
        <dbReference type="Proteomes" id="UP001154420"/>
    </source>
</evidence>
<organism evidence="2 3">
    <name type="scientific">Parablautia muri</name>
    <dbReference type="NCBI Taxonomy" id="2320879"/>
    <lineage>
        <taxon>Bacteria</taxon>
        <taxon>Bacillati</taxon>
        <taxon>Bacillota</taxon>
        <taxon>Clostridia</taxon>
        <taxon>Lachnospirales</taxon>
        <taxon>Lachnospiraceae</taxon>
        <taxon>Parablautia</taxon>
    </lineage>
</organism>
<reference evidence="2" key="1">
    <citation type="submission" date="2018-09" db="EMBL/GenBank/DDBJ databases">
        <title>Murine metabolic-syndrome-specific gut microbial biobank.</title>
        <authorList>
            <person name="Liu C."/>
        </authorList>
    </citation>
    <scope>NUCLEOTIDE SEQUENCE</scope>
    <source>
        <strain evidence="2">D42-62</strain>
    </source>
</reference>
<dbReference type="SMART" id="SM00530">
    <property type="entry name" value="HTH_XRE"/>
    <property type="match status" value="1"/>
</dbReference>
<dbReference type="Proteomes" id="UP001154420">
    <property type="component" value="Unassembled WGS sequence"/>
</dbReference>